<gene>
    <name evidence="2" type="ORF">ERUC_LOCUS26247</name>
</gene>
<feature type="chain" id="PRO_5044793897" description="Alcohol dehydrogenase N-terminal domain-containing protein" evidence="1">
    <location>
        <begin position="19"/>
        <end position="57"/>
    </location>
</feature>
<dbReference type="EMBL" id="CAKOAT010286265">
    <property type="protein sequence ID" value="CAH8360491.1"/>
    <property type="molecule type" value="Genomic_DNA"/>
</dbReference>
<reference evidence="2 3" key="1">
    <citation type="submission" date="2022-03" db="EMBL/GenBank/DDBJ databases">
        <authorList>
            <person name="Macdonald S."/>
            <person name="Ahmed S."/>
            <person name="Newling K."/>
        </authorList>
    </citation>
    <scope>NUCLEOTIDE SEQUENCE [LARGE SCALE GENOMIC DNA]</scope>
</reference>
<organism evidence="2 3">
    <name type="scientific">Eruca vesicaria subsp. sativa</name>
    <name type="common">Garden rocket</name>
    <name type="synonym">Eruca sativa</name>
    <dbReference type="NCBI Taxonomy" id="29727"/>
    <lineage>
        <taxon>Eukaryota</taxon>
        <taxon>Viridiplantae</taxon>
        <taxon>Streptophyta</taxon>
        <taxon>Embryophyta</taxon>
        <taxon>Tracheophyta</taxon>
        <taxon>Spermatophyta</taxon>
        <taxon>Magnoliopsida</taxon>
        <taxon>eudicotyledons</taxon>
        <taxon>Gunneridae</taxon>
        <taxon>Pentapetalae</taxon>
        <taxon>rosids</taxon>
        <taxon>malvids</taxon>
        <taxon>Brassicales</taxon>
        <taxon>Brassicaceae</taxon>
        <taxon>Brassiceae</taxon>
        <taxon>Eruca</taxon>
    </lineage>
</organism>
<name>A0ABC8KTK2_ERUVS</name>
<protein>
    <recommendedName>
        <fullName evidence="4">Alcohol dehydrogenase N-terminal domain-containing protein</fullName>
    </recommendedName>
</protein>
<evidence type="ECO:0000256" key="1">
    <source>
        <dbReference type="SAM" id="SignalP"/>
    </source>
</evidence>
<comment type="caution">
    <text evidence="2">The sequence shown here is derived from an EMBL/GenBank/DDBJ whole genome shotgun (WGS) entry which is preliminary data.</text>
</comment>
<feature type="signal peptide" evidence="1">
    <location>
        <begin position="1"/>
        <end position="18"/>
    </location>
</feature>
<evidence type="ECO:0000313" key="3">
    <source>
        <dbReference type="Proteomes" id="UP001642260"/>
    </source>
</evidence>
<dbReference type="SUPFAM" id="SSF50129">
    <property type="entry name" value="GroES-like"/>
    <property type="match status" value="1"/>
</dbReference>
<dbReference type="AlphaFoldDB" id="A0ABC8KTK2"/>
<accession>A0ABC8KTK2</accession>
<keyword evidence="3" id="KW-1185">Reference proteome</keyword>
<evidence type="ECO:0008006" key="4">
    <source>
        <dbReference type="Google" id="ProtNLM"/>
    </source>
</evidence>
<dbReference type="Gene3D" id="3.90.180.10">
    <property type="entry name" value="Medium-chain alcohol dehydrogenases, catalytic domain"/>
    <property type="match status" value="1"/>
</dbReference>
<evidence type="ECO:0000313" key="2">
    <source>
        <dbReference type="EMBL" id="CAH8360491.1"/>
    </source>
</evidence>
<proteinExistence type="predicted"/>
<dbReference type="Proteomes" id="UP001642260">
    <property type="component" value="Unassembled WGS sequence"/>
</dbReference>
<sequence>MIVLSLRLCLCLPPLGITFPVGSRVVGAFIMPCGTCSYCAKGHDDLCEDFFAYNRAK</sequence>
<keyword evidence="1" id="KW-0732">Signal</keyword>
<dbReference type="InterPro" id="IPR011032">
    <property type="entry name" value="GroES-like_sf"/>
</dbReference>